<evidence type="ECO:0000256" key="3">
    <source>
        <dbReference type="ARBA" id="ARBA00022989"/>
    </source>
</evidence>
<dbReference type="PANTHER" id="PTHR23112:SF0">
    <property type="entry name" value="TRANSMEMBRANE PROTEIN 116"/>
    <property type="match status" value="1"/>
</dbReference>
<keyword evidence="8" id="KW-1185">Reference proteome</keyword>
<evidence type="ECO:0000256" key="4">
    <source>
        <dbReference type="ARBA" id="ARBA00023136"/>
    </source>
</evidence>
<dbReference type="GO" id="GO:0007166">
    <property type="term" value="P:cell surface receptor signaling pathway"/>
    <property type="evidence" value="ECO:0007669"/>
    <property type="project" value="InterPro"/>
</dbReference>
<dbReference type="GeneID" id="59329202"/>
<comment type="caution">
    <text evidence="7">The sequence shown here is derived from an EMBL/GenBank/DDBJ whole genome shotgun (WGS) entry which is preliminary data.</text>
</comment>
<dbReference type="GO" id="GO:0007189">
    <property type="term" value="P:adenylate cyclase-activating G protein-coupled receptor signaling pathway"/>
    <property type="evidence" value="ECO:0007669"/>
    <property type="project" value="TreeGrafter"/>
</dbReference>
<accession>A0A8H6CGF1</accession>
<dbReference type="InterPro" id="IPR017981">
    <property type="entry name" value="GPCR_2-like_7TM"/>
</dbReference>
<dbReference type="PANTHER" id="PTHR23112">
    <property type="entry name" value="G PROTEIN-COUPLED RECEPTOR 157-RELATED"/>
    <property type="match status" value="1"/>
</dbReference>
<feature type="transmembrane region" description="Helical" evidence="5">
    <location>
        <begin position="231"/>
        <end position="251"/>
    </location>
</feature>
<dbReference type="Pfam" id="PF11710">
    <property type="entry name" value="Git3"/>
    <property type="match status" value="1"/>
</dbReference>
<dbReference type="PROSITE" id="PS50261">
    <property type="entry name" value="G_PROTEIN_RECEP_F2_4"/>
    <property type="match status" value="1"/>
</dbReference>
<proteinExistence type="predicted"/>
<keyword evidence="3 5" id="KW-1133">Transmembrane helix</keyword>
<dbReference type="Proteomes" id="UP000593566">
    <property type="component" value="Unassembled WGS sequence"/>
</dbReference>
<sequence>MSESPIRAGADSHLCQFQGFLIQMFVPADALWNLAMAINVYLTLFKKYNAQQLKALEWKYHLMAYGAPFVIAFIFIFVENEERGKIYGPAVLWCWLSHDWDFLRIAVCYGPAWVCIIASFAIYIMAGREIFKKRHQLRAFSNPSDDHNYAYKTTDYQVTSDFESLPLKNISEAFISPADRKSSNPSDPSHVSYPKYNVKISAAPRPSILHHTSIEYKQQKKNRAALEANRAAFGYTKVASLFFVSLLVTWVPSSINRVYSLIYPESISVPYAYAAGIVLSLMGFWNSVIYVTTSRAACRTLFLNLFQKFGGSRSARLSIDGDGPLMGTAYESPPREGAAAG</sequence>
<reference evidence="7 8" key="1">
    <citation type="journal article" date="2020" name="Genomics">
        <title>Complete, high-quality genomes from long-read metagenomic sequencing of two wolf lichen thalli reveals enigmatic genome architecture.</title>
        <authorList>
            <person name="McKenzie S.K."/>
            <person name="Walston R.F."/>
            <person name="Allen J.L."/>
        </authorList>
    </citation>
    <scope>NUCLEOTIDE SEQUENCE [LARGE SCALE GENOMIC DNA]</scope>
    <source>
        <strain evidence="7">WasteWater1</strain>
    </source>
</reference>
<organism evidence="7 8">
    <name type="scientific">Letharia lupina</name>
    <dbReference type="NCBI Taxonomy" id="560253"/>
    <lineage>
        <taxon>Eukaryota</taxon>
        <taxon>Fungi</taxon>
        <taxon>Dikarya</taxon>
        <taxon>Ascomycota</taxon>
        <taxon>Pezizomycotina</taxon>
        <taxon>Lecanoromycetes</taxon>
        <taxon>OSLEUM clade</taxon>
        <taxon>Lecanoromycetidae</taxon>
        <taxon>Lecanorales</taxon>
        <taxon>Lecanorineae</taxon>
        <taxon>Parmeliaceae</taxon>
        <taxon>Letharia</taxon>
    </lineage>
</organism>
<comment type="subcellular location">
    <subcellularLocation>
        <location evidence="1">Membrane</location>
        <topology evidence="1">Multi-pass membrane protein</topology>
    </subcellularLocation>
</comment>
<feature type="domain" description="G-protein coupled receptors family 2 profile 2" evidence="6">
    <location>
        <begin position="1"/>
        <end position="294"/>
    </location>
</feature>
<dbReference type="GO" id="GO:0005886">
    <property type="term" value="C:plasma membrane"/>
    <property type="evidence" value="ECO:0007669"/>
    <property type="project" value="TreeGrafter"/>
</dbReference>
<dbReference type="Gene3D" id="1.20.1070.10">
    <property type="entry name" value="Rhodopsin 7-helix transmembrane proteins"/>
    <property type="match status" value="1"/>
</dbReference>
<name>A0A8H6CGF1_9LECA</name>
<evidence type="ECO:0000256" key="5">
    <source>
        <dbReference type="SAM" id="Phobius"/>
    </source>
</evidence>
<evidence type="ECO:0000259" key="6">
    <source>
        <dbReference type="PROSITE" id="PS50261"/>
    </source>
</evidence>
<evidence type="ECO:0000313" key="7">
    <source>
        <dbReference type="EMBL" id="KAF6222736.1"/>
    </source>
</evidence>
<evidence type="ECO:0000256" key="2">
    <source>
        <dbReference type="ARBA" id="ARBA00022692"/>
    </source>
</evidence>
<feature type="transmembrane region" description="Helical" evidence="5">
    <location>
        <begin position="102"/>
        <end position="126"/>
    </location>
</feature>
<gene>
    <name evidence="7" type="ORF">HO133_000784</name>
</gene>
<dbReference type="GO" id="GO:0004930">
    <property type="term" value="F:G protein-coupled receptor activity"/>
    <property type="evidence" value="ECO:0007669"/>
    <property type="project" value="TreeGrafter"/>
</dbReference>
<dbReference type="RefSeq" id="XP_037152082.1">
    <property type="nucleotide sequence ID" value="XM_037291720.1"/>
</dbReference>
<dbReference type="EMBL" id="JACCJB010000011">
    <property type="protein sequence ID" value="KAF6222736.1"/>
    <property type="molecule type" value="Genomic_DNA"/>
</dbReference>
<evidence type="ECO:0000313" key="8">
    <source>
        <dbReference type="Proteomes" id="UP000593566"/>
    </source>
</evidence>
<dbReference type="SUPFAM" id="SSF81321">
    <property type="entry name" value="Family A G protein-coupled receptor-like"/>
    <property type="match status" value="1"/>
</dbReference>
<dbReference type="AlphaFoldDB" id="A0A8H6CGF1"/>
<feature type="transmembrane region" description="Helical" evidence="5">
    <location>
        <begin position="20"/>
        <end position="42"/>
    </location>
</feature>
<keyword evidence="2 5" id="KW-0812">Transmembrane</keyword>
<feature type="transmembrane region" description="Helical" evidence="5">
    <location>
        <begin position="62"/>
        <end position="78"/>
    </location>
</feature>
<feature type="transmembrane region" description="Helical" evidence="5">
    <location>
        <begin position="271"/>
        <end position="291"/>
    </location>
</feature>
<keyword evidence="4 5" id="KW-0472">Membrane</keyword>
<protein>
    <recommendedName>
        <fullName evidence="6">G-protein coupled receptors family 2 profile 2 domain-containing protein</fullName>
    </recommendedName>
</protein>
<dbReference type="InterPro" id="IPR023041">
    <property type="entry name" value="Glucose_rcpt_Git3-like_N"/>
</dbReference>
<evidence type="ECO:0000256" key="1">
    <source>
        <dbReference type="ARBA" id="ARBA00004141"/>
    </source>
</evidence>